<reference evidence="1 2" key="1">
    <citation type="journal article" date="2023" name="Life. Sci Alliance">
        <title>Evolutionary insights into 3D genome organization and epigenetic landscape of Vigna mungo.</title>
        <authorList>
            <person name="Junaid A."/>
            <person name="Singh B."/>
            <person name="Bhatia S."/>
        </authorList>
    </citation>
    <scope>NUCLEOTIDE SEQUENCE [LARGE SCALE GENOMIC DNA]</scope>
    <source>
        <strain evidence="1">Urdbean</strain>
    </source>
</reference>
<dbReference type="Pfam" id="PF13650">
    <property type="entry name" value="Asp_protease_2"/>
    <property type="match status" value="1"/>
</dbReference>
<keyword evidence="2" id="KW-1185">Reference proteome</keyword>
<sequence>MQPAQQKEVQLNRTASTCAVMLRSGKELHVSVEKEKNVENEQQPEIIIEPPFPVKSAPAAKKLETDAELLKIFQKVEINMPLLEAIKQVPKYAKFLKEVCTYKRGLRRPQIKNIFTISKLGLPPKHSDLGHFTIPCTIGELTIAKALVDLGASINVMPSSVYKALHLGKLKPTSVIIQLANRSTAKPLGIVEDVLVRVNQLMFPADFYVLEMEGEDSRQSPTLILGRPFFMTAKTIINVHEGHLTMEFGDTQVRFNIFEAMNYPLENHSDLFSYSEIYCNNSELLKQSGWDIVEEELQSEFCIWGEENCLEIMGLQALEEENELDIKGALNIAEKLAKETPKQQQKSELKLLPLHLKYAYLEGENKFPVIILASLKPE</sequence>
<evidence type="ECO:0000313" key="2">
    <source>
        <dbReference type="Proteomes" id="UP001374535"/>
    </source>
</evidence>
<name>A0AAQ3NRQ8_VIGMU</name>
<dbReference type="AlphaFoldDB" id="A0AAQ3NRQ8"/>
<dbReference type="CDD" id="cd00303">
    <property type="entry name" value="retropepsin_like"/>
    <property type="match status" value="1"/>
</dbReference>
<proteinExistence type="predicted"/>
<organism evidence="1 2">
    <name type="scientific">Vigna mungo</name>
    <name type="common">Black gram</name>
    <name type="synonym">Phaseolus mungo</name>
    <dbReference type="NCBI Taxonomy" id="3915"/>
    <lineage>
        <taxon>Eukaryota</taxon>
        <taxon>Viridiplantae</taxon>
        <taxon>Streptophyta</taxon>
        <taxon>Embryophyta</taxon>
        <taxon>Tracheophyta</taxon>
        <taxon>Spermatophyta</taxon>
        <taxon>Magnoliopsida</taxon>
        <taxon>eudicotyledons</taxon>
        <taxon>Gunneridae</taxon>
        <taxon>Pentapetalae</taxon>
        <taxon>rosids</taxon>
        <taxon>fabids</taxon>
        <taxon>Fabales</taxon>
        <taxon>Fabaceae</taxon>
        <taxon>Papilionoideae</taxon>
        <taxon>50 kb inversion clade</taxon>
        <taxon>NPAAA clade</taxon>
        <taxon>indigoferoid/millettioid clade</taxon>
        <taxon>Phaseoleae</taxon>
        <taxon>Vigna</taxon>
    </lineage>
</organism>
<protein>
    <recommendedName>
        <fullName evidence="3">Aspartic peptidase DDI1-type domain-containing protein</fullName>
    </recommendedName>
</protein>
<accession>A0AAQ3NRQ8</accession>
<dbReference type="PANTHER" id="PTHR33067">
    <property type="entry name" value="RNA-DIRECTED DNA POLYMERASE-RELATED"/>
    <property type="match status" value="1"/>
</dbReference>
<dbReference type="PANTHER" id="PTHR33067:SF9">
    <property type="entry name" value="RNA-DIRECTED DNA POLYMERASE"/>
    <property type="match status" value="1"/>
</dbReference>
<dbReference type="Proteomes" id="UP001374535">
    <property type="component" value="Chromosome 4"/>
</dbReference>
<dbReference type="SUPFAM" id="SSF50630">
    <property type="entry name" value="Acid proteases"/>
    <property type="match status" value="1"/>
</dbReference>
<dbReference type="InterPro" id="IPR021109">
    <property type="entry name" value="Peptidase_aspartic_dom_sf"/>
</dbReference>
<dbReference type="EMBL" id="CP144697">
    <property type="protein sequence ID" value="WVZ14600.1"/>
    <property type="molecule type" value="Genomic_DNA"/>
</dbReference>
<evidence type="ECO:0000313" key="1">
    <source>
        <dbReference type="EMBL" id="WVZ14600.1"/>
    </source>
</evidence>
<evidence type="ECO:0008006" key="3">
    <source>
        <dbReference type="Google" id="ProtNLM"/>
    </source>
</evidence>
<gene>
    <name evidence="1" type="ORF">V8G54_012166</name>
</gene>
<dbReference type="Gene3D" id="2.40.70.10">
    <property type="entry name" value="Acid Proteases"/>
    <property type="match status" value="1"/>
</dbReference>